<dbReference type="InterPro" id="IPR010281">
    <property type="entry name" value="DUF885"/>
</dbReference>
<name>A0ABY7U4E7_9CORY</name>
<evidence type="ECO:0008006" key="3">
    <source>
        <dbReference type="Google" id="ProtNLM"/>
    </source>
</evidence>
<sequence length="541" mass="60351">MLDASCDNFAHDLAALSPTMATAWGIPGYEGELQDYSPEYYEAIADRTREMLADLDALDDSTDESDDEDDFDDIDEVTAAVLRDRLCLQLDLHHHGEGIRELNNIASPVQDIRDTLLLMPRKTAEDVDAIRSRLARITAALEGHRESLVAAASQGMVAPTRQINEVIAQCSALADAGSMLEDLGLDPDSREVESAKKAFDDFAHWLSAELQPHSGPKDAVGRERYARFSRLFVGDAVDLDEAYEWGLQQVADIAKQQGEIAHELYGPECTARAAMRKLNHDERYVLQGTDALVEWMQDTADRVIADVDGTYFDIPDPVKTIECRIDPAGTGGIFYTQPADDFSRPGRMWWSVPAGQETFHTWQELTTVHHEGVPGHHLQVGQALVEPDLNLWRRAVCWNSGHGEGWALYSEQLMAELGYMDDPGYRMGLLDSQRLRAARVVVDIGLHLGKKMPDNTGIWDKAHVKSYMRDNTAMDDANLTFEVNRYLGWPGQAASYALGQRLWQDTRAEANEQGMSDREFHAQALSYGSIPMSVLRDAILD</sequence>
<dbReference type="PANTHER" id="PTHR33361">
    <property type="entry name" value="GLR0591 PROTEIN"/>
    <property type="match status" value="1"/>
</dbReference>
<evidence type="ECO:0000313" key="1">
    <source>
        <dbReference type="EMBL" id="WCZ31553.1"/>
    </source>
</evidence>
<gene>
    <name evidence="1" type="ORF">CMASS_00410</name>
</gene>
<organism evidence="1 2">
    <name type="scientific">Corynebacterium massiliense DSM 45435</name>
    <dbReference type="NCBI Taxonomy" id="1121364"/>
    <lineage>
        <taxon>Bacteria</taxon>
        <taxon>Bacillati</taxon>
        <taxon>Actinomycetota</taxon>
        <taxon>Actinomycetes</taxon>
        <taxon>Mycobacteriales</taxon>
        <taxon>Corynebacteriaceae</taxon>
        <taxon>Corynebacterium</taxon>
    </lineage>
</organism>
<evidence type="ECO:0000313" key="2">
    <source>
        <dbReference type="Proteomes" id="UP001220064"/>
    </source>
</evidence>
<reference evidence="1 2" key="1">
    <citation type="submission" date="2020-10" db="EMBL/GenBank/DDBJ databases">
        <title>Complete genome sequence of Corynebacterium massiliense DSM 45435, type strain of Corynebacterium massiliense.</title>
        <authorList>
            <person name="Busche T."/>
            <person name="Kalinowski J."/>
            <person name="Ruckert C."/>
        </authorList>
    </citation>
    <scope>NUCLEOTIDE SEQUENCE [LARGE SCALE GENOMIC DNA]</scope>
    <source>
        <strain evidence="1 2">DSM 45435</strain>
    </source>
</reference>
<accession>A0ABY7U4E7</accession>
<dbReference type="Pfam" id="PF05960">
    <property type="entry name" value="DUF885"/>
    <property type="match status" value="1"/>
</dbReference>
<dbReference type="PANTHER" id="PTHR33361:SF2">
    <property type="entry name" value="DUF885 DOMAIN-CONTAINING PROTEIN"/>
    <property type="match status" value="1"/>
</dbReference>
<keyword evidence="2" id="KW-1185">Reference proteome</keyword>
<dbReference type="EMBL" id="CP063189">
    <property type="protein sequence ID" value="WCZ31553.1"/>
    <property type="molecule type" value="Genomic_DNA"/>
</dbReference>
<protein>
    <recommendedName>
        <fullName evidence="3">DUF885 domain-containing protein</fullName>
    </recommendedName>
</protein>
<proteinExistence type="predicted"/>
<dbReference type="Proteomes" id="UP001220064">
    <property type="component" value="Chromosome"/>
</dbReference>